<accession>A0A914W3T4</accession>
<reference evidence="3" key="1">
    <citation type="submission" date="2022-11" db="UniProtKB">
        <authorList>
            <consortium name="WormBaseParasite"/>
        </authorList>
    </citation>
    <scope>IDENTIFICATION</scope>
</reference>
<evidence type="ECO:0000313" key="2">
    <source>
        <dbReference type="Proteomes" id="UP000887566"/>
    </source>
</evidence>
<keyword evidence="2" id="KW-1185">Reference proteome</keyword>
<proteinExistence type="predicted"/>
<dbReference type="Proteomes" id="UP000887566">
    <property type="component" value="Unplaced"/>
</dbReference>
<dbReference type="WBParaSite" id="PSAMB.scaffold307size57765.g4548.t1">
    <property type="protein sequence ID" value="PSAMB.scaffold307size57765.g4548.t1"/>
    <property type="gene ID" value="PSAMB.scaffold307size57765.g4548"/>
</dbReference>
<organism evidence="2 3">
    <name type="scientific">Plectus sambesii</name>
    <dbReference type="NCBI Taxonomy" id="2011161"/>
    <lineage>
        <taxon>Eukaryota</taxon>
        <taxon>Metazoa</taxon>
        <taxon>Ecdysozoa</taxon>
        <taxon>Nematoda</taxon>
        <taxon>Chromadorea</taxon>
        <taxon>Plectida</taxon>
        <taxon>Plectina</taxon>
        <taxon>Plectoidea</taxon>
        <taxon>Plectidae</taxon>
        <taxon>Plectus</taxon>
    </lineage>
</organism>
<protein>
    <submittedName>
        <fullName evidence="3">Uncharacterized protein</fullName>
    </submittedName>
</protein>
<evidence type="ECO:0000313" key="3">
    <source>
        <dbReference type="WBParaSite" id="PSAMB.scaffold307size57765.g4548.t1"/>
    </source>
</evidence>
<name>A0A914W3T4_9BILA</name>
<evidence type="ECO:0000256" key="1">
    <source>
        <dbReference type="SAM" id="MobiDB-lite"/>
    </source>
</evidence>
<feature type="region of interest" description="Disordered" evidence="1">
    <location>
        <begin position="1"/>
        <end position="26"/>
    </location>
</feature>
<dbReference type="AlphaFoldDB" id="A0A914W3T4"/>
<feature type="region of interest" description="Disordered" evidence="1">
    <location>
        <begin position="45"/>
        <end position="115"/>
    </location>
</feature>
<sequence>MAATKEQAEDWLPTKTRYYEKPFGDGQRLLPTHYGQGMKSLYADLSTSSVDSDGVEAAGDSDDDSRPMSVAAMVSALERQRDGTEGGMQRRMKSAGHTSEAVPMPAPGQVGKWRRRRPTPAEDVCVFARIGIRHSAPRRPHRTFISFHSLPFACARVVDTPILPIISLSSLTTVKFTYTRK</sequence>